<protein>
    <submittedName>
        <fullName evidence="1">DUF3813 domain-containing protein</fullName>
    </submittedName>
</protein>
<proteinExistence type="predicted"/>
<reference evidence="1" key="1">
    <citation type="submission" date="2020-09" db="EMBL/GenBank/DDBJ databases">
        <title>A novel bacterium of genus Bacillus, isolated from South China Sea.</title>
        <authorList>
            <person name="Huang H."/>
            <person name="Mo K."/>
            <person name="Hu Y."/>
        </authorList>
    </citation>
    <scope>NUCLEOTIDE SEQUENCE</scope>
    <source>
        <strain evidence="1">IB182487</strain>
    </source>
</reference>
<evidence type="ECO:0000313" key="1">
    <source>
        <dbReference type="EMBL" id="MBD1380576.1"/>
    </source>
</evidence>
<organism evidence="1 2">
    <name type="scientific">Metabacillus arenae</name>
    <dbReference type="NCBI Taxonomy" id="2771434"/>
    <lineage>
        <taxon>Bacteria</taxon>
        <taxon>Bacillati</taxon>
        <taxon>Bacillota</taxon>
        <taxon>Bacilli</taxon>
        <taxon>Bacillales</taxon>
        <taxon>Bacillaceae</taxon>
        <taxon>Metabacillus</taxon>
    </lineage>
</organism>
<accession>A0A926NFZ9</accession>
<dbReference type="InterPro" id="IPR024217">
    <property type="entry name" value="DUF3813"/>
</dbReference>
<name>A0A926NFZ9_9BACI</name>
<dbReference type="AlphaFoldDB" id="A0A926NFZ9"/>
<dbReference type="RefSeq" id="WP_191158177.1">
    <property type="nucleotide sequence ID" value="NZ_JACXAI010000011.1"/>
</dbReference>
<dbReference type="Proteomes" id="UP000626844">
    <property type="component" value="Unassembled WGS sequence"/>
</dbReference>
<sequence>MGNQLFRIARNSVDEALQAGGSSRQEALMKARNALSSAYANSTDAERAQLHSMQEELNQLQNSRS</sequence>
<comment type="caution">
    <text evidence="1">The sequence shown here is derived from an EMBL/GenBank/DDBJ whole genome shotgun (WGS) entry which is preliminary data.</text>
</comment>
<evidence type="ECO:0000313" key="2">
    <source>
        <dbReference type="Proteomes" id="UP000626844"/>
    </source>
</evidence>
<dbReference type="Pfam" id="PF12758">
    <property type="entry name" value="DUF3813"/>
    <property type="match status" value="1"/>
</dbReference>
<dbReference type="EMBL" id="JACXAI010000011">
    <property type="protein sequence ID" value="MBD1380576.1"/>
    <property type="molecule type" value="Genomic_DNA"/>
</dbReference>
<gene>
    <name evidence="1" type="ORF">IC621_10070</name>
</gene>
<keyword evidence="2" id="KW-1185">Reference proteome</keyword>